<dbReference type="PANTHER" id="PTHR43864:SF2">
    <property type="entry name" value="PUR OPERON REPRESSOR"/>
    <property type="match status" value="1"/>
</dbReference>
<evidence type="ECO:0000256" key="3">
    <source>
        <dbReference type="ARBA" id="ARBA00023125"/>
    </source>
</evidence>
<evidence type="ECO:0000259" key="6">
    <source>
        <dbReference type="Pfam" id="PF00156"/>
    </source>
</evidence>
<dbReference type="Pfam" id="PF09182">
    <property type="entry name" value="PuR_N"/>
    <property type="match status" value="1"/>
</dbReference>
<dbReference type="SUPFAM" id="SSF46785">
    <property type="entry name" value="Winged helix' DNA-binding domain"/>
    <property type="match status" value="1"/>
</dbReference>
<feature type="domain" description="Phosphoribosyltransferase" evidence="6">
    <location>
        <begin position="110"/>
        <end position="241"/>
    </location>
</feature>
<dbReference type="Pfam" id="PF00156">
    <property type="entry name" value="Pribosyltran"/>
    <property type="match status" value="1"/>
</dbReference>
<keyword evidence="3" id="KW-0238">DNA-binding</keyword>
<evidence type="ECO:0000259" key="7">
    <source>
        <dbReference type="Pfam" id="PF09182"/>
    </source>
</evidence>
<keyword evidence="4" id="KW-0804">Transcription</keyword>
<comment type="similarity">
    <text evidence="5">Belongs to the purine/pyrimidine phosphoribosyltransferase family. PurR subfamily.</text>
</comment>
<dbReference type="NCBIfam" id="TIGR01743">
    <property type="entry name" value="purR_Bsub"/>
    <property type="match status" value="1"/>
</dbReference>
<evidence type="ECO:0000256" key="2">
    <source>
        <dbReference type="ARBA" id="ARBA00023015"/>
    </source>
</evidence>
<dbReference type="GO" id="GO:0045892">
    <property type="term" value="P:negative regulation of DNA-templated transcription"/>
    <property type="evidence" value="ECO:0007669"/>
    <property type="project" value="InterPro"/>
</dbReference>
<dbReference type="InterPro" id="IPR029057">
    <property type="entry name" value="PRTase-like"/>
</dbReference>
<dbReference type="CDD" id="cd06223">
    <property type="entry name" value="PRTases_typeI"/>
    <property type="match status" value="1"/>
</dbReference>
<evidence type="ECO:0000313" key="9">
    <source>
        <dbReference type="Proteomes" id="UP000190285"/>
    </source>
</evidence>
<evidence type="ECO:0000256" key="4">
    <source>
        <dbReference type="ARBA" id="ARBA00023163"/>
    </source>
</evidence>
<dbReference type="InterPro" id="IPR010078">
    <property type="entry name" value="PurR_Bsub"/>
</dbReference>
<name>A0A1T5MT54_9FIRM</name>
<comment type="subunit">
    <text evidence="1">Homodimer.</text>
</comment>
<dbReference type="AlphaFoldDB" id="A0A1T5MT54"/>
<dbReference type="Gene3D" id="1.10.10.10">
    <property type="entry name" value="Winged helix-like DNA-binding domain superfamily/Winged helix DNA-binding domain"/>
    <property type="match status" value="1"/>
</dbReference>
<evidence type="ECO:0000256" key="5">
    <source>
        <dbReference type="ARBA" id="ARBA00049656"/>
    </source>
</evidence>
<dbReference type="InterPro" id="IPR015265">
    <property type="entry name" value="PuR_N"/>
</dbReference>
<reference evidence="8 9" key="1">
    <citation type="submission" date="2017-02" db="EMBL/GenBank/DDBJ databases">
        <authorList>
            <person name="Peterson S.W."/>
        </authorList>
    </citation>
    <scope>NUCLEOTIDE SEQUENCE [LARGE SCALE GENOMIC DNA]</scope>
    <source>
        <strain evidence="8 9">M1</strain>
    </source>
</reference>
<evidence type="ECO:0000256" key="1">
    <source>
        <dbReference type="ARBA" id="ARBA00011738"/>
    </source>
</evidence>
<dbReference type="SUPFAM" id="SSF53271">
    <property type="entry name" value="PRTase-like"/>
    <property type="match status" value="1"/>
</dbReference>
<dbReference type="OrthoDB" id="4213751at2"/>
<organism evidence="8 9">
    <name type="scientific">Maledivibacter halophilus</name>
    <dbReference type="NCBI Taxonomy" id="36842"/>
    <lineage>
        <taxon>Bacteria</taxon>
        <taxon>Bacillati</taxon>
        <taxon>Bacillota</taxon>
        <taxon>Clostridia</taxon>
        <taxon>Peptostreptococcales</taxon>
        <taxon>Caminicellaceae</taxon>
        <taxon>Maledivibacter</taxon>
    </lineage>
</organism>
<protein>
    <submittedName>
        <fullName evidence="8">Purine operon repressor, PurR</fullName>
    </submittedName>
</protein>
<dbReference type="InterPro" id="IPR036388">
    <property type="entry name" value="WH-like_DNA-bd_sf"/>
</dbReference>
<dbReference type="EMBL" id="FUZT01000024">
    <property type="protein sequence ID" value="SKC91214.1"/>
    <property type="molecule type" value="Genomic_DNA"/>
</dbReference>
<dbReference type="RefSeq" id="WP_079495867.1">
    <property type="nucleotide sequence ID" value="NZ_FUZT01000024.1"/>
</dbReference>
<dbReference type="PANTHER" id="PTHR43864">
    <property type="entry name" value="HYPOXANTHINE/GUANINE PHOSPHORIBOSYLTRANSFERASE"/>
    <property type="match status" value="1"/>
</dbReference>
<evidence type="ECO:0000313" key="8">
    <source>
        <dbReference type="EMBL" id="SKC91214.1"/>
    </source>
</evidence>
<dbReference type="Proteomes" id="UP000190285">
    <property type="component" value="Unassembled WGS sequence"/>
</dbReference>
<dbReference type="InterPro" id="IPR036390">
    <property type="entry name" value="WH_DNA-bd_sf"/>
</dbReference>
<proteinExistence type="inferred from homology"/>
<dbReference type="GO" id="GO:0003677">
    <property type="term" value="F:DNA binding"/>
    <property type="evidence" value="ECO:0007669"/>
    <property type="project" value="UniProtKB-KW"/>
</dbReference>
<gene>
    <name evidence="8" type="ORF">SAMN02194393_05286</name>
</gene>
<keyword evidence="9" id="KW-1185">Reference proteome</keyword>
<dbReference type="STRING" id="36842.SAMN02194393_05286"/>
<dbReference type="InterPro" id="IPR000836">
    <property type="entry name" value="PRTase_dom"/>
</dbReference>
<accession>A0A1T5MT54</accession>
<dbReference type="InterPro" id="IPR050118">
    <property type="entry name" value="Pur/Pyrimidine_PRTase"/>
</dbReference>
<feature type="domain" description="Bacterial purine repressor N-terminal" evidence="7">
    <location>
        <begin position="5"/>
        <end position="74"/>
    </location>
</feature>
<keyword evidence="2" id="KW-0805">Transcription regulation</keyword>
<dbReference type="GO" id="GO:0045982">
    <property type="term" value="P:negative regulation of purine nucleobase metabolic process"/>
    <property type="evidence" value="ECO:0007669"/>
    <property type="project" value="InterPro"/>
</dbReference>
<dbReference type="Gene3D" id="3.40.50.2020">
    <property type="match status" value="1"/>
</dbReference>
<sequence length="272" mass="30618">MNKLKRNERIGALIKILCDNPNKIYTLNYFTNLFNAAKSTISEDLVIVKKLMEDLRLGKVETIAGASGGVKYVPYMNLEDTKRILNEICKVLKDSSRVIPGSFLYMSDIIYNPIFVRKMGKIFATKFMNENIDYVITVETKGIPIALMTANYLNIPLVIVRNSNKVTEGSNVSMNYVSGSTGKIQTMYVSKRAIKNEANVLIIDDFMKGGGTAKGLLDLMKEFDATVKGIGVMISTKEPKEKMVNEYLPLIILDKVVNEDEIKIYPNEDLFR</sequence>